<dbReference type="Pfam" id="PF09351">
    <property type="entry name" value="DUF1993"/>
    <property type="match status" value="1"/>
</dbReference>
<organism evidence="2 3">
    <name type="scientific">Enhygromyxa salina</name>
    <dbReference type="NCBI Taxonomy" id="215803"/>
    <lineage>
        <taxon>Bacteria</taxon>
        <taxon>Pseudomonadati</taxon>
        <taxon>Myxococcota</taxon>
        <taxon>Polyangia</taxon>
        <taxon>Nannocystales</taxon>
        <taxon>Nannocystaceae</taxon>
        <taxon>Enhygromyxa</taxon>
    </lineage>
</organism>
<dbReference type="EMBL" id="PVNK01000217">
    <property type="protein sequence ID" value="PRP92261.1"/>
    <property type="molecule type" value="Genomic_DNA"/>
</dbReference>
<reference evidence="2 3" key="1">
    <citation type="submission" date="2018-03" db="EMBL/GenBank/DDBJ databases">
        <title>Draft Genome Sequences of the Obligatory Marine Myxobacteria Enhygromyxa salina SWB005.</title>
        <authorList>
            <person name="Poehlein A."/>
            <person name="Moghaddam J.A."/>
            <person name="Harms H."/>
            <person name="Alanjari M."/>
            <person name="Koenig G.M."/>
            <person name="Daniel R."/>
            <person name="Schaeberle T.F."/>
        </authorList>
    </citation>
    <scope>NUCLEOTIDE SEQUENCE [LARGE SCALE GENOMIC DNA]</scope>
    <source>
        <strain evidence="2 3">SWB005</strain>
    </source>
</reference>
<evidence type="ECO:0000256" key="1">
    <source>
        <dbReference type="SAM" id="MobiDB-lite"/>
    </source>
</evidence>
<dbReference type="RefSeq" id="WP_106394269.1">
    <property type="nucleotide sequence ID" value="NZ_PVNK01000217.1"/>
</dbReference>
<protein>
    <recommendedName>
        <fullName evidence="4">DUF1993 domain-containing protein</fullName>
    </recommendedName>
</protein>
<dbReference type="InterPro" id="IPR018531">
    <property type="entry name" value="DUF1993"/>
</dbReference>
<dbReference type="AlphaFoldDB" id="A0A2S9XHX8"/>
<gene>
    <name evidence="2" type="ORF">ENSA5_50240</name>
</gene>
<keyword evidence="3" id="KW-1185">Reference proteome</keyword>
<dbReference type="SUPFAM" id="SSF109854">
    <property type="entry name" value="DinB/YfiT-like putative metalloenzymes"/>
    <property type="match status" value="1"/>
</dbReference>
<name>A0A2S9XHX8_9BACT</name>
<accession>A0A2S9XHX8</accession>
<dbReference type="OrthoDB" id="338237at2"/>
<dbReference type="InterPro" id="IPR034660">
    <property type="entry name" value="DinB/YfiT-like"/>
</dbReference>
<dbReference type="PANTHER" id="PTHR36922">
    <property type="entry name" value="BLL2446 PROTEIN"/>
    <property type="match status" value="1"/>
</dbReference>
<dbReference type="PANTHER" id="PTHR36922:SF1">
    <property type="entry name" value="DUF1993 DOMAIN-CONTAINING PROTEIN"/>
    <property type="match status" value="1"/>
</dbReference>
<comment type="caution">
    <text evidence="2">The sequence shown here is derived from an EMBL/GenBank/DDBJ whole genome shotgun (WGS) entry which is preliminary data.</text>
</comment>
<feature type="region of interest" description="Disordered" evidence="1">
    <location>
        <begin position="171"/>
        <end position="195"/>
    </location>
</feature>
<evidence type="ECO:0000313" key="3">
    <source>
        <dbReference type="Proteomes" id="UP000237968"/>
    </source>
</evidence>
<sequence>MSTYYAAVAQMSKMLRNLDAWLDEAEVFAATRKMSADELLSFRLSPDMRPLSFQIESCCEAATLAARWLAGADVPDLEPTTVTLAGHRERIASVAEFLEGLSPVQFEGAGRRPVALAFLPGRIIDGEDYLMELSIPNFYFHATTAYALLRMRGVELGKRDYVGSLTVYVPRDEGPGSSERRVDEAGDDEPAKLSR</sequence>
<dbReference type="Gene3D" id="1.20.120.450">
    <property type="entry name" value="dinb family like domain"/>
    <property type="match status" value="1"/>
</dbReference>
<evidence type="ECO:0000313" key="2">
    <source>
        <dbReference type="EMBL" id="PRP92261.1"/>
    </source>
</evidence>
<dbReference type="Proteomes" id="UP000237968">
    <property type="component" value="Unassembled WGS sequence"/>
</dbReference>
<evidence type="ECO:0008006" key="4">
    <source>
        <dbReference type="Google" id="ProtNLM"/>
    </source>
</evidence>
<proteinExistence type="predicted"/>